<evidence type="ECO:0000256" key="1">
    <source>
        <dbReference type="SAM" id="MobiDB-lite"/>
    </source>
</evidence>
<dbReference type="Proteomes" id="UP000000759">
    <property type="component" value="Chromosome 8"/>
</dbReference>
<feature type="transmembrane region" description="Helical" evidence="2">
    <location>
        <begin position="64"/>
        <end position="83"/>
    </location>
</feature>
<keyword evidence="2" id="KW-0812">Transmembrane</keyword>
<keyword evidence="2" id="KW-1133">Transmembrane helix</keyword>
<evidence type="ECO:0000313" key="3">
    <source>
        <dbReference type="EMBL" id="EEC48417.1"/>
    </source>
</evidence>
<evidence type="ECO:0000313" key="4">
    <source>
        <dbReference type="Proteomes" id="UP000000759"/>
    </source>
</evidence>
<dbReference type="PaxDb" id="2850-Phatr45827"/>
<dbReference type="GeneID" id="7201079"/>
<dbReference type="EMBL" id="CM000611">
    <property type="protein sequence ID" value="EEC48417.1"/>
    <property type="molecule type" value="Genomic_DNA"/>
</dbReference>
<keyword evidence="4" id="KW-1185">Reference proteome</keyword>
<reference evidence="4" key="2">
    <citation type="submission" date="2008-08" db="EMBL/GenBank/DDBJ databases">
        <authorList>
            <consortium name="Diatom Consortium"/>
            <person name="Grigoriev I."/>
            <person name="Grimwood J."/>
            <person name="Kuo A."/>
            <person name="Otillar R.P."/>
            <person name="Salamov A."/>
            <person name="Detter J.C."/>
            <person name="Lindquist E."/>
            <person name="Shapiro H."/>
            <person name="Lucas S."/>
            <person name="Glavina del Rio T."/>
            <person name="Pitluck S."/>
            <person name="Rokhsar D."/>
            <person name="Bowler C."/>
        </authorList>
    </citation>
    <scope>GENOME REANNOTATION</scope>
    <source>
        <strain evidence="4">CCAP 1055/1</strain>
    </source>
</reference>
<dbReference type="AlphaFoldDB" id="B7FYT7"/>
<sequence length="215" mass="23629">MVETNATLHRSAQKALSASLELEDSRPANQQRRIANETVDAEGQAQPYQSVDHRRKGRTPDPQWWVVSRYILLSLSAIGLSLACPGDTILWKISATGNSSARTFHAGPVIHLLVVYGLLLVCFFLVQGSDPGYLTPENVKNVSLEDGLSLLEEQVEDETLALSAPSEHDHFPLNVELHSNLETGIQRRTLSITDEIQDPSAADCSLEPDSVSWMS</sequence>
<organism evidence="3 4">
    <name type="scientific">Phaeodactylum tricornutum (strain CCAP 1055/1)</name>
    <dbReference type="NCBI Taxonomy" id="556484"/>
    <lineage>
        <taxon>Eukaryota</taxon>
        <taxon>Sar</taxon>
        <taxon>Stramenopiles</taxon>
        <taxon>Ochrophyta</taxon>
        <taxon>Bacillariophyta</taxon>
        <taxon>Bacillariophyceae</taxon>
        <taxon>Bacillariophycidae</taxon>
        <taxon>Naviculales</taxon>
        <taxon>Phaeodactylaceae</taxon>
        <taxon>Phaeodactylum</taxon>
    </lineage>
</organism>
<keyword evidence="2" id="KW-0472">Membrane</keyword>
<protein>
    <submittedName>
        <fullName evidence="3">Uncharacterized protein</fullName>
    </submittedName>
</protein>
<evidence type="ECO:0000256" key="2">
    <source>
        <dbReference type="SAM" id="Phobius"/>
    </source>
</evidence>
<gene>
    <name evidence="3" type="ORF">PHATRDRAFT_45827</name>
</gene>
<feature type="transmembrane region" description="Helical" evidence="2">
    <location>
        <begin position="103"/>
        <end position="126"/>
    </location>
</feature>
<name>B7FYT7_PHATC</name>
<dbReference type="RefSeq" id="XP_002180226.1">
    <property type="nucleotide sequence ID" value="XM_002180190.1"/>
</dbReference>
<dbReference type="HOGENOM" id="CLU_1285507_0_0_1"/>
<feature type="region of interest" description="Disordered" evidence="1">
    <location>
        <begin position="36"/>
        <end position="59"/>
    </location>
</feature>
<proteinExistence type="predicted"/>
<reference evidence="3 4" key="1">
    <citation type="journal article" date="2008" name="Nature">
        <title>The Phaeodactylum genome reveals the evolutionary history of diatom genomes.</title>
        <authorList>
            <person name="Bowler C."/>
            <person name="Allen A.E."/>
            <person name="Badger J.H."/>
            <person name="Grimwood J."/>
            <person name="Jabbari K."/>
            <person name="Kuo A."/>
            <person name="Maheswari U."/>
            <person name="Martens C."/>
            <person name="Maumus F."/>
            <person name="Otillar R.P."/>
            <person name="Rayko E."/>
            <person name="Salamov A."/>
            <person name="Vandepoele K."/>
            <person name="Beszteri B."/>
            <person name="Gruber A."/>
            <person name="Heijde M."/>
            <person name="Katinka M."/>
            <person name="Mock T."/>
            <person name="Valentin K."/>
            <person name="Verret F."/>
            <person name="Berges J.A."/>
            <person name="Brownlee C."/>
            <person name="Cadoret J.P."/>
            <person name="Chiovitti A."/>
            <person name="Choi C.J."/>
            <person name="Coesel S."/>
            <person name="De Martino A."/>
            <person name="Detter J.C."/>
            <person name="Durkin C."/>
            <person name="Falciatore A."/>
            <person name="Fournet J."/>
            <person name="Haruta M."/>
            <person name="Huysman M.J."/>
            <person name="Jenkins B.D."/>
            <person name="Jiroutova K."/>
            <person name="Jorgensen R.E."/>
            <person name="Joubert Y."/>
            <person name="Kaplan A."/>
            <person name="Kroger N."/>
            <person name="Kroth P.G."/>
            <person name="La Roche J."/>
            <person name="Lindquist E."/>
            <person name="Lommer M."/>
            <person name="Martin-Jezequel V."/>
            <person name="Lopez P.J."/>
            <person name="Lucas S."/>
            <person name="Mangogna M."/>
            <person name="McGinnis K."/>
            <person name="Medlin L.K."/>
            <person name="Montsant A."/>
            <person name="Oudot-Le Secq M.P."/>
            <person name="Napoli C."/>
            <person name="Obornik M."/>
            <person name="Parker M.S."/>
            <person name="Petit J.L."/>
            <person name="Porcel B.M."/>
            <person name="Poulsen N."/>
            <person name="Robison M."/>
            <person name="Rychlewski L."/>
            <person name="Rynearson T.A."/>
            <person name="Schmutz J."/>
            <person name="Shapiro H."/>
            <person name="Siaut M."/>
            <person name="Stanley M."/>
            <person name="Sussman M.R."/>
            <person name="Taylor A.R."/>
            <person name="Vardi A."/>
            <person name="von Dassow P."/>
            <person name="Vyverman W."/>
            <person name="Willis A."/>
            <person name="Wyrwicz L.S."/>
            <person name="Rokhsar D.S."/>
            <person name="Weissenbach J."/>
            <person name="Armbrust E.V."/>
            <person name="Green B.R."/>
            <person name="Van de Peer Y."/>
            <person name="Grigoriev I.V."/>
        </authorList>
    </citation>
    <scope>NUCLEOTIDE SEQUENCE [LARGE SCALE GENOMIC DNA]</scope>
    <source>
        <strain evidence="3 4">CCAP 1055/1</strain>
    </source>
</reference>
<accession>B7FYT7</accession>
<dbReference type="InParanoid" id="B7FYT7"/>
<dbReference type="KEGG" id="pti:PHATRDRAFT_45827"/>